<gene>
    <name evidence="7" type="ORF">HK415_10745</name>
</gene>
<dbReference type="EMBL" id="JABFCS010000001">
    <property type="protein sequence ID" value="NNU43530.1"/>
    <property type="molecule type" value="Genomic_DNA"/>
</dbReference>
<organism evidence="7 8">
    <name type="scientific">Ramlibacter montanisoli</name>
    <dbReference type="NCBI Taxonomy" id="2732512"/>
    <lineage>
        <taxon>Bacteria</taxon>
        <taxon>Pseudomonadati</taxon>
        <taxon>Pseudomonadota</taxon>
        <taxon>Betaproteobacteria</taxon>
        <taxon>Burkholderiales</taxon>
        <taxon>Comamonadaceae</taxon>
        <taxon>Ramlibacter</taxon>
    </lineage>
</organism>
<keyword evidence="5" id="KW-0732">Signal</keyword>
<reference evidence="7 8" key="1">
    <citation type="submission" date="2020-05" db="EMBL/GenBank/DDBJ databases">
        <authorList>
            <person name="Khan S.A."/>
            <person name="Jeon C.O."/>
            <person name="Chun B.H."/>
        </authorList>
    </citation>
    <scope>NUCLEOTIDE SEQUENCE [LARGE SCALE GENOMIC DNA]</scope>
    <source>
        <strain evidence="7 8">B156</strain>
    </source>
</reference>
<dbReference type="GO" id="GO:0020037">
    <property type="term" value="F:heme binding"/>
    <property type="evidence" value="ECO:0007669"/>
    <property type="project" value="InterPro"/>
</dbReference>
<evidence type="ECO:0000256" key="3">
    <source>
        <dbReference type="ARBA" id="ARBA00023004"/>
    </source>
</evidence>
<dbReference type="GO" id="GO:0046872">
    <property type="term" value="F:metal ion binding"/>
    <property type="evidence" value="ECO:0007669"/>
    <property type="project" value="UniProtKB-KW"/>
</dbReference>
<evidence type="ECO:0000256" key="2">
    <source>
        <dbReference type="ARBA" id="ARBA00022723"/>
    </source>
</evidence>
<accession>A0A849K7P4</accession>
<keyword evidence="3 4" id="KW-0408">Iron</keyword>
<dbReference type="InterPro" id="IPR036909">
    <property type="entry name" value="Cyt_c-like_dom_sf"/>
</dbReference>
<evidence type="ECO:0000259" key="6">
    <source>
        <dbReference type="PROSITE" id="PS51007"/>
    </source>
</evidence>
<dbReference type="Pfam" id="PF00034">
    <property type="entry name" value="Cytochrom_C"/>
    <property type="match status" value="1"/>
</dbReference>
<keyword evidence="1 4" id="KW-0349">Heme</keyword>
<dbReference type="InterPro" id="IPR009056">
    <property type="entry name" value="Cyt_c-like_dom"/>
</dbReference>
<dbReference type="Proteomes" id="UP000552954">
    <property type="component" value="Unassembled WGS sequence"/>
</dbReference>
<evidence type="ECO:0000256" key="1">
    <source>
        <dbReference type="ARBA" id="ARBA00022617"/>
    </source>
</evidence>
<feature type="chain" id="PRO_5032663285" evidence="5">
    <location>
        <begin position="26"/>
        <end position="119"/>
    </location>
</feature>
<proteinExistence type="predicted"/>
<reference evidence="7 8" key="2">
    <citation type="submission" date="2020-06" db="EMBL/GenBank/DDBJ databases">
        <title>Ramlibacter rhizophilus sp. nov., isolated from rhizosphere soil of national flower Mugunghwa from South Korea.</title>
        <authorList>
            <person name="Zheng-Fei Y."/>
            <person name="Huan T."/>
        </authorList>
    </citation>
    <scope>NUCLEOTIDE SEQUENCE [LARGE SCALE GENOMIC DNA]</scope>
    <source>
        <strain evidence="7 8">B156</strain>
    </source>
</reference>
<keyword evidence="2 4" id="KW-0479">Metal-binding</keyword>
<feature type="domain" description="Cytochrome c" evidence="6">
    <location>
        <begin position="26"/>
        <end position="117"/>
    </location>
</feature>
<dbReference type="RefSeq" id="WP_171558837.1">
    <property type="nucleotide sequence ID" value="NZ_JABFCS010000001.1"/>
</dbReference>
<evidence type="ECO:0000256" key="4">
    <source>
        <dbReference type="PROSITE-ProRule" id="PRU00433"/>
    </source>
</evidence>
<sequence length="119" mass="13089">MLNLRPAFFAGVALAGLALPLASHALDVDAALALQRQNNCNKCHHMEREKEGPSFRKIADKYKGKADATDKLVQHLTSSPKVKLADGTEEEHKVIATRPAKDMAQVKNLVEYILAQTKK</sequence>
<protein>
    <submittedName>
        <fullName evidence="7">C-type cytochrome</fullName>
    </submittedName>
</protein>
<dbReference type="SUPFAM" id="SSF46626">
    <property type="entry name" value="Cytochrome c"/>
    <property type="match status" value="1"/>
</dbReference>
<name>A0A849K7P4_9BURK</name>
<dbReference type="AlphaFoldDB" id="A0A849K7P4"/>
<dbReference type="GO" id="GO:0009055">
    <property type="term" value="F:electron transfer activity"/>
    <property type="evidence" value="ECO:0007669"/>
    <property type="project" value="InterPro"/>
</dbReference>
<dbReference type="Gene3D" id="1.10.760.10">
    <property type="entry name" value="Cytochrome c-like domain"/>
    <property type="match status" value="1"/>
</dbReference>
<feature type="signal peptide" evidence="5">
    <location>
        <begin position="1"/>
        <end position="25"/>
    </location>
</feature>
<evidence type="ECO:0000256" key="5">
    <source>
        <dbReference type="SAM" id="SignalP"/>
    </source>
</evidence>
<comment type="caution">
    <text evidence="7">The sequence shown here is derived from an EMBL/GenBank/DDBJ whole genome shotgun (WGS) entry which is preliminary data.</text>
</comment>
<evidence type="ECO:0000313" key="7">
    <source>
        <dbReference type="EMBL" id="NNU43530.1"/>
    </source>
</evidence>
<evidence type="ECO:0000313" key="8">
    <source>
        <dbReference type="Proteomes" id="UP000552954"/>
    </source>
</evidence>
<dbReference type="PROSITE" id="PS51007">
    <property type="entry name" value="CYTC"/>
    <property type="match status" value="1"/>
</dbReference>
<keyword evidence="8" id="KW-1185">Reference proteome</keyword>